<protein>
    <submittedName>
        <fullName evidence="2">Uncharacterized protein</fullName>
    </submittedName>
</protein>
<feature type="region of interest" description="Disordered" evidence="1">
    <location>
        <begin position="1"/>
        <end position="25"/>
    </location>
</feature>
<keyword evidence="3" id="KW-1185">Reference proteome</keyword>
<accession>A0ABQ0LCS8</accession>
<reference evidence="2" key="1">
    <citation type="submission" date="2014-09" db="EMBL/GenBank/DDBJ databases">
        <title>Genome sequence of the luminous mushroom Mycena chlorophos for searching fungal bioluminescence genes.</title>
        <authorList>
            <person name="Tanaka Y."/>
            <person name="Kasuga D."/>
            <person name="Oba Y."/>
            <person name="Hase S."/>
            <person name="Sato K."/>
            <person name="Oba Y."/>
            <person name="Sakakibara Y."/>
        </authorList>
    </citation>
    <scope>NUCLEOTIDE SEQUENCE</scope>
</reference>
<organism evidence="2 3">
    <name type="scientific">Mycena chlorophos</name>
    <name type="common">Agaric fungus</name>
    <name type="synonym">Agaricus chlorophos</name>
    <dbReference type="NCBI Taxonomy" id="658473"/>
    <lineage>
        <taxon>Eukaryota</taxon>
        <taxon>Fungi</taxon>
        <taxon>Dikarya</taxon>
        <taxon>Basidiomycota</taxon>
        <taxon>Agaricomycotina</taxon>
        <taxon>Agaricomycetes</taxon>
        <taxon>Agaricomycetidae</taxon>
        <taxon>Agaricales</taxon>
        <taxon>Marasmiineae</taxon>
        <taxon>Mycenaceae</taxon>
        <taxon>Mycena</taxon>
    </lineage>
</organism>
<name>A0ABQ0LCS8_MYCCL</name>
<feature type="compositionally biased region" description="Basic and acidic residues" evidence="1">
    <location>
        <begin position="1"/>
        <end position="10"/>
    </location>
</feature>
<sequence>MGEMGHDRCSRNHPGYPTSTGRDRREIRAMVDASRYRAAPPRSYVGPSIGQPLALERGAVSVVLFPTSPRRYLLPIQAPSHTHLHVRPVITYAADNLHCRQPHCAMQRAAATEDIGEDRLSESGSCSPTISHLETHRDEGFHTSKRRLVVLYDPDSFSRAATGRRSSSSTVARVPLRRKPWPSTVFTPTRRRPTSTDTAVPLYQSVGRLDGAPYAQIIRPLPSLPDSTASLALSLRRPATVTPSMKGNSISDTSCRHCSTTKPTASHTLLRPHVGYETHPWLRTAMLGSSLSSLAVCSLSDGCGRHRVGTDGLGREWAGAPASVGSSCAGNCVSCPDYRSTPSYSTRCYRRLAFTPNHSSAVVVVGRIGSSGMATFSSHPLARRVAALRVEKAGWTRDGGGL</sequence>
<evidence type="ECO:0000256" key="1">
    <source>
        <dbReference type="SAM" id="MobiDB-lite"/>
    </source>
</evidence>
<evidence type="ECO:0000313" key="2">
    <source>
        <dbReference type="EMBL" id="GAT48935.1"/>
    </source>
</evidence>
<proteinExistence type="predicted"/>
<dbReference type="EMBL" id="DF845082">
    <property type="protein sequence ID" value="GAT48935.1"/>
    <property type="molecule type" value="Genomic_DNA"/>
</dbReference>
<dbReference type="Proteomes" id="UP000815677">
    <property type="component" value="Unassembled WGS sequence"/>
</dbReference>
<evidence type="ECO:0000313" key="3">
    <source>
        <dbReference type="Proteomes" id="UP000815677"/>
    </source>
</evidence>
<gene>
    <name evidence="2" type="ORF">MCHLO_06303</name>
</gene>